<dbReference type="GO" id="GO:0033202">
    <property type="term" value="C:DNA helicase complex"/>
    <property type="evidence" value="ECO:0007669"/>
    <property type="project" value="TreeGrafter"/>
</dbReference>
<gene>
    <name evidence="16" type="ORF">FHX64_002651</name>
</gene>
<evidence type="ECO:0000256" key="4">
    <source>
        <dbReference type="ARBA" id="ARBA00022806"/>
    </source>
</evidence>
<evidence type="ECO:0000313" key="17">
    <source>
        <dbReference type="Proteomes" id="UP000544222"/>
    </source>
</evidence>
<sequence length="767" mass="87547">MISLEALLDQLNENQKEAVVYNDGPSLVIAGAGSGKTRVLTFKIAYLLLNGYHPSTILALTFTNKAAREMKRRIADLVGHERARWLWMGTFHSIFSRMLRAEAERIGFTRDFTVYDASDSRSVLKSIIKEMQLDDKVYKPGLIQSRISYAKNNLITASSYETYADLLKSDAAQRIPQFSRIYAEYAYQCRKANAMDFDDMLLYANILFRDFPEVLDDYRSRFQFILVDEYQDTNLAQHIIVKRLAEIHQRIAVVGDDAQSIYSFRGANIDNILQFKSQFPNSKLFKLEQNYRSTQNIVAAANSLIQKNKAQIQKNVFSEKNKGTRIQLISALTDTEEGYLVAKEVADLYYQEHDPYSDFAILYRTNAQSRNFEEALRERNIPYRIYGGLSFYQRKEIRDVLAYFRLIVNPSDSEALKRCINYPARGIGETTINKVSDSARQNQVSLWSVIGDPQFFQLPVNKPTAQKLLNFHDMIYSLSVEAQKLDAYELAVKIIKTVGINEDMLEDNAVETLSRRENIQELLTGIHEFCEQKVNEGETQIGLTDFLSEVSLLTDQDMDTAESTDKLTMMTIHAAKGLEFRNVFIVGMEEDLFPSGYVSSDRELEEERRLFYVALTRAEERCYISYAKSRFKNGQLNFTHPSRFLSDIDQALIDLPADFRQAHVEQPKPLEVYNKNMPPQRPSMSSGPVSSWKRLTPGASKEEASSDTVYQSGGGVTIGNKVYHEKFGTGVVLALEQMDGNWKANIDFGDNGTRALLLKYAKLKILE</sequence>
<dbReference type="GO" id="GO:0000725">
    <property type="term" value="P:recombinational repair"/>
    <property type="evidence" value="ECO:0007669"/>
    <property type="project" value="TreeGrafter"/>
</dbReference>
<accession>A0A7W5DTH7</accession>
<dbReference type="GO" id="GO:0005524">
    <property type="term" value="F:ATP binding"/>
    <property type="evidence" value="ECO:0007669"/>
    <property type="project" value="UniProtKB-UniRule"/>
</dbReference>
<dbReference type="PANTHER" id="PTHR11070:SF2">
    <property type="entry name" value="ATP-DEPENDENT DNA HELICASE SRS2"/>
    <property type="match status" value="1"/>
</dbReference>
<evidence type="ECO:0000259" key="15">
    <source>
        <dbReference type="PROSITE" id="PS51217"/>
    </source>
</evidence>
<comment type="catalytic activity">
    <reaction evidence="8">
        <text>Couples ATP hydrolysis with the unwinding of duplex DNA by translocating in the 3'-5' direction.</text>
        <dbReference type="EC" id="5.6.2.4"/>
    </reaction>
</comment>
<dbReference type="Pfam" id="PF21196">
    <property type="entry name" value="PcrA_UvrD_tudor"/>
    <property type="match status" value="1"/>
</dbReference>
<dbReference type="RefSeq" id="WP_183414193.1">
    <property type="nucleotide sequence ID" value="NZ_JACHYB010000002.1"/>
</dbReference>
<feature type="domain" description="UvrD-like helicase ATP-binding" evidence="14">
    <location>
        <begin position="9"/>
        <end position="294"/>
    </location>
</feature>
<evidence type="ECO:0000256" key="8">
    <source>
        <dbReference type="ARBA" id="ARBA00034617"/>
    </source>
</evidence>
<dbReference type="Gene3D" id="3.40.50.300">
    <property type="entry name" value="P-loop containing nucleotide triphosphate hydrolases"/>
    <property type="match status" value="2"/>
</dbReference>
<evidence type="ECO:0000256" key="13">
    <source>
        <dbReference type="SAM" id="MobiDB-lite"/>
    </source>
</evidence>
<evidence type="ECO:0000256" key="11">
    <source>
        <dbReference type="ARBA" id="ARBA00048988"/>
    </source>
</evidence>
<dbReference type="Gene3D" id="1.10.486.10">
    <property type="entry name" value="PCRA, domain 4"/>
    <property type="match status" value="1"/>
</dbReference>
<evidence type="ECO:0000256" key="9">
    <source>
        <dbReference type="ARBA" id="ARBA00034808"/>
    </source>
</evidence>
<dbReference type="CDD" id="cd18807">
    <property type="entry name" value="SF1_C_UvrD"/>
    <property type="match status" value="1"/>
</dbReference>
<feature type="binding site" evidence="12">
    <location>
        <begin position="30"/>
        <end position="37"/>
    </location>
    <ligand>
        <name>ATP</name>
        <dbReference type="ChEBI" id="CHEBI:30616"/>
    </ligand>
</feature>
<evidence type="ECO:0000313" key="16">
    <source>
        <dbReference type="EMBL" id="MBB3188453.1"/>
    </source>
</evidence>
<dbReference type="SUPFAM" id="SSF52540">
    <property type="entry name" value="P-loop containing nucleoside triphosphate hydrolases"/>
    <property type="match status" value="1"/>
</dbReference>
<keyword evidence="17" id="KW-1185">Reference proteome</keyword>
<comment type="catalytic activity">
    <reaction evidence="11">
        <text>ATP + H2O = ADP + phosphate + H(+)</text>
        <dbReference type="Rhea" id="RHEA:13065"/>
        <dbReference type="ChEBI" id="CHEBI:15377"/>
        <dbReference type="ChEBI" id="CHEBI:15378"/>
        <dbReference type="ChEBI" id="CHEBI:30616"/>
        <dbReference type="ChEBI" id="CHEBI:43474"/>
        <dbReference type="ChEBI" id="CHEBI:456216"/>
        <dbReference type="EC" id="5.6.2.4"/>
    </reaction>
</comment>
<dbReference type="InterPro" id="IPR000212">
    <property type="entry name" value="DNA_helicase_UvrD/REP"/>
</dbReference>
<keyword evidence="3 12" id="KW-0378">Hydrolase</keyword>
<dbReference type="GO" id="GO:0005829">
    <property type="term" value="C:cytosol"/>
    <property type="evidence" value="ECO:0007669"/>
    <property type="project" value="TreeGrafter"/>
</dbReference>
<evidence type="ECO:0000256" key="7">
    <source>
        <dbReference type="ARBA" id="ARBA00023235"/>
    </source>
</evidence>
<dbReference type="InterPro" id="IPR027417">
    <property type="entry name" value="P-loop_NTPase"/>
</dbReference>
<evidence type="ECO:0000256" key="5">
    <source>
        <dbReference type="ARBA" id="ARBA00022840"/>
    </source>
</evidence>
<evidence type="ECO:0000256" key="3">
    <source>
        <dbReference type="ARBA" id="ARBA00022801"/>
    </source>
</evidence>
<feature type="domain" description="UvrD-like helicase C-terminal" evidence="15">
    <location>
        <begin position="295"/>
        <end position="577"/>
    </location>
</feature>
<reference evidence="16 17" key="1">
    <citation type="submission" date="2020-08" db="EMBL/GenBank/DDBJ databases">
        <title>Genomic Encyclopedia of Type Strains, Phase IV (KMG-IV): sequencing the most valuable type-strain genomes for metagenomic binning, comparative biology and taxonomic classification.</title>
        <authorList>
            <person name="Goeker M."/>
        </authorList>
    </citation>
    <scope>NUCLEOTIDE SEQUENCE [LARGE SCALE GENOMIC DNA]</scope>
    <source>
        <strain evidence="16 17">DSM 27471</strain>
    </source>
</reference>
<organism evidence="16 17">
    <name type="scientific">Microbacter margulisiae</name>
    <dbReference type="NCBI Taxonomy" id="1350067"/>
    <lineage>
        <taxon>Bacteria</taxon>
        <taxon>Pseudomonadati</taxon>
        <taxon>Bacteroidota</taxon>
        <taxon>Bacteroidia</taxon>
        <taxon>Bacteroidales</taxon>
        <taxon>Porphyromonadaceae</taxon>
        <taxon>Microbacter</taxon>
    </lineage>
</organism>
<dbReference type="Pfam" id="PF13361">
    <property type="entry name" value="UvrD_C"/>
    <property type="match status" value="1"/>
</dbReference>
<dbReference type="CDD" id="cd17932">
    <property type="entry name" value="DEXQc_UvrD"/>
    <property type="match status" value="1"/>
</dbReference>
<dbReference type="Pfam" id="PF00580">
    <property type="entry name" value="UvrD-helicase"/>
    <property type="match status" value="1"/>
</dbReference>
<comment type="similarity">
    <text evidence="1">Belongs to the helicase family. UvrD subfamily.</text>
</comment>
<evidence type="ECO:0000256" key="2">
    <source>
        <dbReference type="ARBA" id="ARBA00022741"/>
    </source>
</evidence>
<dbReference type="Proteomes" id="UP000544222">
    <property type="component" value="Unassembled WGS sequence"/>
</dbReference>
<dbReference type="InterPro" id="IPR014017">
    <property type="entry name" value="DNA_helicase_UvrD-like_C"/>
</dbReference>
<dbReference type="EC" id="5.6.2.4" evidence="9"/>
<evidence type="ECO:0000256" key="1">
    <source>
        <dbReference type="ARBA" id="ARBA00009922"/>
    </source>
</evidence>
<evidence type="ECO:0000256" key="10">
    <source>
        <dbReference type="ARBA" id="ARBA00034923"/>
    </source>
</evidence>
<dbReference type="PROSITE" id="PS51198">
    <property type="entry name" value="UVRD_HELICASE_ATP_BIND"/>
    <property type="match status" value="1"/>
</dbReference>
<evidence type="ECO:0000259" key="14">
    <source>
        <dbReference type="PROSITE" id="PS51198"/>
    </source>
</evidence>
<keyword evidence="4 12" id="KW-0347">Helicase</keyword>
<dbReference type="InterPro" id="IPR013986">
    <property type="entry name" value="DExx_box_DNA_helicase_dom_sf"/>
</dbReference>
<comment type="caution">
    <text evidence="16">The sequence shown here is derived from an EMBL/GenBank/DDBJ whole genome shotgun (WGS) entry which is preliminary data.</text>
</comment>
<keyword evidence="5 12" id="KW-0067">ATP-binding</keyword>
<keyword evidence="2 12" id="KW-0547">Nucleotide-binding</keyword>
<evidence type="ECO:0000256" key="6">
    <source>
        <dbReference type="ARBA" id="ARBA00023125"/>
    </source>
</evidence>
<proteinExistence type="inferred from homology"/>
<evidence type="ECO:0000256" key="12">
    <source>
        <dbReference type="PROSITE-ProRule" id="PRU00560"/>
    </source>
</evidence>
<dbReference type="GO" id="GO:0043138">
    <property type="term" value="F:3'-5' DNA helicase activity"/>
    <property type="evidence" value="ECO:0007669"/>
    <property type="project" value="UniProtKB-EC"/>
</dbReference>
<protein>
    <recommendedName>
        <fullName evidence="9">DNA 3'-5' helicase</fullName>
        <ecNumber evidence="9">5.6.2.4</ecNumber>
    </recommendedName>
    <alternativeName>
        <fullName evidence="10">DNA 3'-5' helicase II</fullName>
    </alternativeName>
</protein>
<dbReference type="InterPro" id="IPR014016">
    <property type="entry name" value="UvrD-like_ATP-bd"/>
</dbReference>
<dbReference type="Gene3D" id="1.10.10.160">
    <property type="match status" value="1"/>
</dbReference>
<keyword evidence="6" id="KW-0238">DNA-binding</keyword>
<name>A0A7W5DTH7_9PORP</name>
<keyword evidence="7" id="KW-0413">Isomerase</keyword>
<dbReference type="GO" id="GO:0016787">
    <property type="term" value="F:hydrolase activity"/>
    <property type="evidence" value="ECO:0007669"/>
    <property type="project" value="UniProtKB-UniRule"/>
</dbReference>
<dbReference type="GO" id="GO:0003677">
    <property type="term" value="F:DNA binding"/>
    <property type="evidence" value="ECO:0007669"/>
    <property type="project" value="UniProtKB-KW"/>
</dbReference>
<dbReference type="PANTHER" id="PTHR11070">
    <property type="entry name" value="UVRD / RECB / PCRA DNA HELICASE FAMILY MEMBER"/>
    <property type="match status" value="1"/>
</dbReference>
<feature type="region of interest" description="Disordered" evidence="13">
    <location>
        <begin position="672"/>
        <end position="710"/>
    </location>
</feature>
<dbReference type="AlphaFoldDB" id="A0A7W5DTH7"/>
<dbReference type="PROSITE" id="PS51217">
    <property type="entry name" value="UVRD_HELICASE_CTER"/>
    <property type="match status" value="1"/>
</dbReference>
<dbReference type="EMBL" id="JACHYB010000002">
    <property type="protein sequence ID" value="MBB3188453.1"/>
    <property type="molecule type" value="Genomic_DNA"/>
</dbReference>